<dbReference type="EMBL" id="JAFLVT010000006">
    <property type="protein sequence ID" value="MBO0448804.1"/>
    <property type="molecule type" value="Genomic_DNA"/>
</dbReference>
<protein>
    <submittedName>
        <fullName evidence="1">Uncharacterized protein</fullName>
    </submittedName>
</protein>
<evidence type="ECO:0000313" key="2">
    <source>
        <dbReference type="Proteomes" id="UP000664256"/>
    </source>
</evidence>
<proteinExistence type="predicted"/>
<evidence type="ECO:0000313" key="1">
    <source>
        <dbReference type="EMBL" id="MBO0448804.1"/>
    </source>
</evidence>
<sequence length="55" mass="6322">MNTEQITTLLQQVLVKLEETDQCLEEIKAQEAAQVQNTKKYLCAIQEVIQNNNVM</sequence>
<gene>
    <name evidence="1" type="ORF">JZO76_04565</name>
</gene>
<dbReference type="Proteomes" id="UP000664256">
    <property type="component" value="Unassembled WGS sequence"/>
</dbReference>
<organism evidence="1 2">
    <name type="scientific">Candidatus Enterococcus myersii</name>
    <dbReference type="NCBI Taxonomy" id="2815322"/>
    <lineage>
        <taxon>Bacteria</taxon>
        <taxon>Bacillati</taxon>
        <taxon>Bacillota</taxon>
        <taxon>Bacilli</taxon>
        <taxon>Lactobacillales</taxon>
        <taxon>Enterococcaceae</taxon>
        <taxon>Enterococcus</taxon>
    </lineage>
</organism>
<comment type="caution">
    <text evidence="1">The sequence shown here is derived from an EMBL/GenBank/DDBJ whole genome shotgun (WGS) entry which is preliminary data.</text>
</comment>
<dbReference type="RefSeq" id="WP_206902999.1">
    <property type="nucleotide sequence ID" value="NZ_JAFLVT010000006.1"/>
</dbReference>
<name>A0ABS3H5V2_9ENTE</name>
<keyword evidence="2" id="KW-1185">Reference proteome</keyword>
<reference evidence="1 2" key="1">
    <citation type="submission" date="2021-03" db="EMBL/GenBank/DDBJ databases">
        <title>Enterococcal diversity collection.</title>
        <authorList>
            <person name="Gilmore M.S."/>
            <person name="Schwartzman J."/>
            <person name="Van Tyne D."/>
            <person name="Martin M."/>
            <person name="Earl A.M."/>
            <person name="Manson A.L."/>
            <person name="Straub T."/>
            <person name="Salamzade R."/>
            <person name="Saavedra J."/>
            <person name="Lebreton F."/>
            <person name="Prichula J."/>
            <person name="Schaufler K."/>
            <person name="Gaca A."/>
            <person name="Sgardioli B."/>
            <person name="Wagenaar J."/>
            <person name="Strong T."/>
        </authorList>
    </citation>
    <scope>NUCLEOTIDE SEQUENCE [LARGE SCALE GENOMIC DNA]</scope>
    <source>
        <strain evidence="1 2">MJM12</strain>
    </source>
</reference>
<accession>A0ABS3H5V2</accession>